<comment type="caution">
    <text evidence="3">The sequence shown here is derived from an EMBL/GenBank/DDBJ whole genome shotgun (WGS) entry which is preliminary data.</text>
</comment>
<name>A0A562SU49_9HYPH</name>
<proteinExistence type="predicted"/>
<dbReference type="OrthoDB" id="7858211at2"/>
<protein>
    <recommendedName>
        <fullName evidence="2">ABC-type transport auxiliary lipoprotein component domain-containing protein</fullName>
    </recommendedName>
</protein>
<reference evidence="3 4" key="1">
    <citation type="submission" date="2019-07" db="EMBL/GenBank/DDBJ databases">
        <title>Genomic Encyclopedia of Archaeal and Bacterial Type Strains, Phase II (KMG-II): from individual species to whole genera.</title>
        <authorList>
            <person name="Goeker M."/>
        </authorList>
    </citation>
    <scope>NUCLEOTIDE SEQUENCE [LARGE SCALE GENOMIC DNA]</scope>
    <source>
        <strain evidence="3 4">ATCC BAA-252</strain>
    </source>
</reference>
<dbReference type="PROSITE" id="PS51257">
    <property type="entry name" value="PROKAR_LIPOPROTEIN"/>
    <property type="match status" value="1"/>
</dbReference>
<dbReference type="RefSeq" id="WP_145345167.1">
    <property type="nucleotide sequence ID" value="NZ_SMLY01000057.1"/>
</dbReference>
<sequence length="198" mass="21465">MILKLLVASLALSGLMACVPSAPPSLFLVEAHTSSAAQPKHPKITRVGLLAVKLPTYARSEKIASRTNSNQIVQDDNNRWAEPPEEAVTRTLSASLEHKLSADVTIEPLPRGLDPSLRVAVRFDRFLRTPTGGVEMTGQYALQTGDGRDVVDLQRFSINVPSKGTSYDAFFEAVSTGLTQLGDQIARSALSRQVVRKL</sequence>
<keyword evidence="1" id="KW-0732">Signal</keyword>
<accession>A0A562SU49</accession>
<dbReference type="Pfam" id="PF03886">
    <property type="entry name" value="ABC_trans_aux"/>
    <property type="match status" value="1"/>
</dbReference>
<dbReference type="AlphaFoldDB" id="A0A562SU49"/>
<feature type="signal peptide" evidence="1">
    <location>
        <begin position="1"/>
        <end position="22"/>
    </location>
</feature>
<gene>
    <name evidence="3" type="ORF">JM93_03168</name>
</gene>
<dbReference type="Proteomes" id="UP000320593">
    <property type="component" value="Unassembled WGS sequence"/>
</dbReference>
<dbReference type="EMBL" id="VLLF01000007">
    <property type="protein sequence ID" value="TWI84831.1"/>
    <property type="molecule type" value="Genomic_DNA"/>
</dbReference>
<dbReference type="SUPFAM" id="SSF159594">
    <property type="entry name" value="XCC0632-like"/>
    <property type="match status" value="1"/>
</dbReference>
<evidence type="ECO:0000313" key="4">
    <source>
        <dbReference type="Proteomes" id="UP000320593"/>
    </source>
</evidence>
<evidence type="ECO:0000313" key="3">
    <source>
        <dbReference type="EMBL" id="TWI84831.1"/>
    </source>
</evidence>
<evidence type="ECO:0000256" key="1">
    <source>
        <dbReference type="SAM" id="SignalP"/>
    </source>
</evidence>
<keyword evidence="4" id="KW-1185">Reference proteome</keyword>
<feature type="domain" description="ABC-type transport auxiliary lipoprotein component" evidence="2">
    <location>
        <begin position="34"/>
        <end position="186"/>
    </location>
</feature>
<organism evidence="3 4">
    <name type="scientific">Roseibium hamelinense</name>
    <dbReference type="NCBI Taxonomy" id="150831"/>
    <lineage>
        <taxon>Bacteria</taxon>
        <taxon>Pseudomonadati</taxon>
        <taxon>Pseudomonadota</taxon>
        <taxon>Alphaproteobacteria</taxon>
        <taxon>Hyphomicrobiales</taxon>
        <taxon>Stappiaceae</taxon>
        <taxon>Roseibium</taxon>
    </lineage>
</organism>
<evidence type="ECO:0000259" key="2">
    <source>
        <dbReference type="Pfam" id="PF03886"/>
    </source>
</evidence>
<feature type="chain" id="PRO_5022057109" description="ABC-type transport auxiliary lipoprotein component domain-containing protein" evidence="1">
    <location>
        <begin position="23"/>
        <end position="198"/>
    </location>
</feature>
<dbReference type="Gene3D" id="3.40.50.10610">
    <property type="entry name" value="ABC-type transport auxiliary lipoprotein component"/>
    <property type="match status" value="1"/>
</dbReference>
<dbReference type="InterPro" id="IPR005586">
    <property type="entry name" value="ABC_trans_aux"/>
</dbReference>